<dbReference type="EMBL" id="QRUH01000014">
    <property type="protein sequence ID" value="RGR46332.1"/>
    <property type="molecule type" value="Genomic_DNA"/>
</dbReference>
<gene>
    <name evidence="1" type="ORF">DWY46_15360</name>
</gene>
<proteinExistence type="predicted"/>
<name>A0A412EMG4_9FIRM</name>
<protein>
    <submittedName>
        <fullName evidence="1">Uncharacterized protein</fullName>
    </submittedName>
</protein>
<organism evidence="1 2">
    <name type="scientific">Blautia obeum</name>
    <dbReference type="NCBI Taxonomy" id="40520"/>
    <lineage>
        <taxon>Bacteria</taxon>
        <taxon>Bacillati</taxon>
        <taxon>Bacillota</taxon>
        <taxon>Clostridia</taxon>
        <taxon>Lachnospirales</taxon>
        <taxon>Lachnospiraceae</taxon>
        <taxon>Blautia</taxon>
    </lineage>
</organism>
<comment type="caution">
    <text evidence="1">The sequence shown here is derived from an EMBL/GenBank/DDBJ whole genome shotgun (WGS) entry which is preliminary data.</text>
</comment>
<sequence length="97" mass="11040">MFSEKRSAKKKGEIIMRYGRKMFNETLKCAIDREDYEAVELLIALARENMCLACVMCEDYLAAKSSKGRRKVIDRIPEHIAMLQARAANGGVDPEQN</sequence>
<evidence type="ECO:0000313" key="2">
    <source>
        <dbReference type="Proteomes" id="UP000285839"/>
    </source>
</evidence>
<dbReference type="AlphaFoldDB" id="A0A412EMG4"/>
<dbReference type="Proteomes" id="UP000285839">
    <property type="component" value="Unassembled WGS sequence"/>
</dbReference>
<reference evidence="1 2" key="1">
    <citation type="submission" date="2018-08" db="EMBL/GenBank/DDBJ databases">
        <title>A genome reference for cultivated species of the human gut microbiota.</title>
        <authorList>
            <person name="Zou Y."/>
            <person name="Xue W."/>
            <person name="Luo G."/>
        </authorList>
    </citation>
    <scope>NUCLEOTIDE SEQUENCE [LARGE SCALE GENOMIC DNA]</scope>
    <source>
        <strain evidence="1 2">AF25-21</strain>
    </source>
</reference>
<evidence type="ECO:0000313" key="1">
    <source>
        <dbReference type="EMBL" id="RGR46332.1"/>
    </source>
</evidence>
<accession>A0A412EMG4</accession>